<evidence type="ECO:0000259" key="3">
    <source>
        <dbReference type="Pfam" id="PF17482"/>
    </source>
</evidence>
<dbReference type="Gene3D" id="3.40.50.11790">
    <property type="match status" value="1"/>
</dbReference>
<evidence type="ECO:0000256" key="1">
    <source>
        <dbReference type="ARBA" id="ARBA00008005"/>
    </source>
</evidence>
<protein>
    <submittedName>
        <fullName evidence="4">Phage tail sheath subtilisin-like domain-containing protein</fullName>
    </submittedName>
</protein>
<sequence>MAGGSWDPITDKVRPGVYINFVDAATETIRGGDTGSVALAVKSYSGTATEKTFYSLEGTDAISNAIELFGEGNIKPIQRALKGGAKEVLVYTMPTLIDTAAYDAMYGALDTRSFNVFAFGGEFADEEGSLKTWVQRNRQEGKHFMVVTGSTESIDQEPANGNARSGDLEDDYIVNLIVGGIEEGENISSANEAAYLAGIIAATPINKSITYKKLDLEDVNKRLTNAEIKTALEAGSLVLVHDGEQVVIERGITTSGSKIRKERARQAIQTTLQQNISKMFIGKIDNNVDGQKALISAVKAYFETLANSNVITSNFSVDLSQDFESKGDQVYLDCYVTEVDSMEEIYFSIFA</sequence>
<dbReference type="Pfam" id="PF04984">
    <property type="entry name" value="Phage_sheath_1"/>
    <property type="match status" value="1"/>
</dbReference>
<dbReference type="Gene3D" id="3.30.1370.220">
    <property type="match status" value="1"/>
</dbReference>
<evidence type="ECO:0000259" key="2">
    <source>
        <dbReference type="Pfam" id="PF04984"/>
    </source>
</evidence>
<dbReference type="InterPro" id="IPR020287">
    <property type="entry name" value="Tail_sheath_C"/>
</dbReference>
<dbReference type="Pfam" id="PF17482">
    <property type="entry name" value="Phage_sheath_1C"/>
    <property type="match status" value="1"/>
</dbReference>
<keyword evidence="5" id="KW-1185">Reference proteome</keyword>
<feature type="domain" description="Tail sheath protein subtilisin-like" evidence="2">
    <location>
        <begin position="100"/>
        <end position="254"/>
    </location>
</feature>
<comment type="caution">
    <text evidence="4">The sequence shown here is derived from an EMBL/GenBank/DDBJ whole genome shotgun (WGS) entry which is preliminary data.</text>
</comment>
<dbReference type="Gene3D" id="3.10.450.690">
    <property type="match status" value="1"/>
</dbReference>
<dbReference type="EMBL" id="JAVAMP010000001">
    <property type="protein sequence ID" value="MDP5273547.1"/>
    <property type="molecule type" value="Genomic_DNA"/>
</dbReference>
<organism evidence="4 5">
    <name type="scientific">Chengkuizengella axinellae</name>
    <dbReference type="NCBI Taxonomy" id="3064388"/>
    <lineage>
        <taxon>Bacteria</taxon>
        <taxon>Bacillati</taxon>
        <taxon>Bacillota</taxon>
        <taxon>Bacilli</taxon>
        <taxon>Bacillales</taxon>
        <taxon>Paenibacillaceae</taxon>
        <taxon>Chengkuizengella</taxon>
    </lineage>
</organism>
<dbReference type="Proteomes" id="UP001231941">
    <property type="component" value="Unassembled WGS sequence"/>
</dbReference>
<feature type="domain" description="Tail sheath protein C-terminal" evidence="3">
    <location>
        <begin position="258"/>
        <end position="349"/>
    </location>
</feature>
<accession>A0ABT9IW29</accession>
<evidence type="ECO:0000313" key="5">
    <source>
        <dbReference type="Proteomes" id="UP001231941"/>
    </source>
</evidence>
<dbReference type="RefSeq" id="WP_305990808.1">
    <property type="nucleotide sequence ID" value="NZ_JAVAMP010000001.1"/>
</dbReference>
<dbReference type="InterPro" id="IPR035089">
    <property type="entry name" value="Phage_sheath_subtilisin"/>
</dbReference>
<reference evidence="4 5" key="1">
    <citation type="submission" date="2023-08" db="EMBL/GenBank/DDBJ databases">
        <authorList>
            <person name="Park J.-S."/>
        </authorList>
    </citation>
    <scope>NUCLEOTIDE SEQUENCE [LARGE SCALE GENOMIC DNA]</scope>
    <source>
        <strain evidence="4 5">2205SS18-9</strain>
    </source>
</reference>
<name>A0ABT9IW29_9BACL</name>
<proteinExistence type="inferred from homology"/>
<evidence type="ECO:0000313" key="4">
    <source>
        <dbReference type="EMBL" id="MDP5273547.1"/>
    </source>
</evidence>
<comment type="similarity">
    <text evidence="1">Belongs to the myoviridae tail sheath protein family.</text>
</comment>
<gene>
    <name evidence="4" type="ORF">Q5Y73_05480</name>
</gene>